<evidence type="ECO:0000259" key="3">
    <source>
        <dbReference type="Pfam" id="PF16344"/>
    </source>
</evidence>
<dbReference type="Pfam" id="PF16344">
    <property type="entry name" value="FecR_C"/>
    <property type="match status" value="1"/>
</dbReference>
<protein>
    <submittedName>
        <fullName evidence="4">Anti-FecI sigma factor, FecR</fullName>
    </submittedName>
</protein>
<sequence>MINEELFTTLAARKLAGEATTAELLELDGMLQEYPELRESYQLLQQYFKVSSYHSSADTELALQRTLSRISVPVSNAPVRKMFPWKWVGVAAAAAVLIGIVSFVVLRPKDHPVEMVKLMERQNGKATRASIELADGSKIWLNAESKLSYPEVFDGNTREVYLTGEAFFDIAPNPKKPFIVHFNAGSVHVLGTSFNVRAYENEAVQTSVRTGKVAFIPNRKQGEKPDTIFITPDEKVTLQTIVADIKSNGIVKEITSSEEDKAWTEGRLIFRDETLEDIASELERTFGKKVTFANDAPRYYRLTGAFQDNSLQDIMYYLARSKAFHYTITDSTLLITE</sequence>
<dbReference type="KEGG" id="cpi:Cpin_1588"/>
<dbReference type="PANTHER" id="PTHR30273">
    <property type="entry name" value="PERIPLASMIC SIGNAL SENSOR AND SIGMA FACTOR ACTIVATOR FECR-RELATED"/>
    <property type="match status" value="1"/>
</dbReference>
<dbReference type="PIRSF" id="PIRSF018266">
    <property type="entry name" value="FecR"/>
    <property type="match status" value="1"/>
</dbReference>
<dbReference type="EMBL" id="CP001699">
    <property type="protein sequence ID" value="ACU59084.1"/>
    <property type="molecule type" value="Genomic_DNA"/>
</dbReference>
<gene>
    <name evidence="4" type="ordered locus">Cpin_1588</name>
</gene>
<proteinExistence type="predicted"/>
<evidence type="ECO:0000313" key="4">
    <source>
        <dbReference type="EMBL" id="ACU59084.1"/>
    </source>
</evidence>
<evidence type="ECO:0000256" key="1">
    <source>
        <dbReference type="SAM" id="Phobius"/>
    </source>
</evidence>
<dbReference type="GO" id="GO:0016989">
    <property type="term" value="F:sigma factor antagonist activity"/>
    <property type="evidence" value="ECO:0007669"/>
    <property type="project" value="TreeGrafter"/>
</dbReference>
<dbReference type="InterPro" id="IPR012373">
    <property type="entry name" value="Ferrdict_sens_TM"/>
</dbReference>
<dbReference type="InterPro" id="IPR006860">
    <property type="entry name" value="FecR"/>
</dbReference>
<accession>A0A979G1G8</accession>
<dbReference type="Proteomes" id="UP000002215">
    <property type="component" value="Chromosome"/>
</dbReference>
<feature type="domain" description="FecR protein" evidence="2">
    <location>
        <begin position="125"/>
        <end position="213"/>
    </location>
</feature>
<organism evidence="4 5">
    <name type="scientific">Chitinophaga pinensis (strain ATCC 43595 / DSM 2588 / LMG 13176 / NBRC 15968 / NCIMB 11800 / UQM 2034)</name>
    <dbReference type="NCBI Taxonomy" id="485918"/>
    <lineage>
        <taxon>Bacteria</taxon>
        <taxon>Pseudomonadati</taxon>
        <taxon>Bacteroidota</taxon>
        <taxon>Chitinophagia</taxon>
        <taxon>Chitinophagales</taxon>
        <taxon>Chitinophagaceae</taxon>
        <taxon>Chitinophaga</taxon>
    </lineage>
</organism>
<dbReference type="Pfam" id="PF04773">
    <property type="entry name" value="FecR"/>
    <property type="match status" value="1"/>
</dbReference>
<feature type="transmembrane region" description="Helical" evidence="1">
    <location>
        <begin position="87"/>
        <end position="106"/>
    </location>
</feature>
<reference evidence="5" key="1">
    <citation type="submission" date="2009-08" db="EMBL/GenBank/DDBJ databases">
        <title>The complete genome of Chitinophaga pinensis DSM 2588.</title>
        <authorList>
            <consortium name="US DOE Joint Genome Institute (JGI-PGF)"/>
            <person name="Lucas S."/>
            <person name="Copeland A."/>
            <person name="Lapidus A."/>
            <person name="Glavina del Rio T."/>
            <person name="Dalin E."/>
            <person name="Tice H."/>
            <person name="Bruce D."/>
            <person name="Goodwin L."/>
            <person name="Pitluck S."/>
            <person name="Kyrpides N."/>
            <person name="Mavromatis K."/>
            <person name="Ivanova N."/>
            <person name="Mikhailova N."/>
            <person name="Sims D."/>
            <person name="Meinche L."/>
            <person name="Brettin T."/>
            <person name="Detter J.C."/>
            <person name="Han C."/>
            <person name="Larimer F."/>
            <person name="Land M."/>
            <person name="Hauser L."/>
            <person name="Markowitz V."/>
            <person name="Cheng J.-F."/>
            <person name="Hugenholtz P."/>
            <person name="Woyke T."/>
            <person name="Wu D."/>
            <person name="Spring S."/>
            <person name="Klenk H.-P."/>
            <person name="Eisen J.A."/>
        </authorList>
    </citation>
    <scope>NUCLEOTIDE SEQUENCE [LARGE SCALE GENOMIC DNA]</scope>
    <source>
        <strain evidence="5">ATCC 43595 / DSM 2588 / LMG 13176 / NBRC 15968 / NCIMB 11800 / UQM 2034</strain>
    </source>
</reference>
<dbReference type="AlphaFoldDB" id="A0A979G1G8"/>
<dbReference type="PANTHER" id="PTHR30273:SF2">
    <property type="entry name" value="PROTEIN FECR"/>
    <property type="match status" value="1"/>
</dbReference>
<keyword evidence="1" id="KW-0472">Membrane</keyword>
<dbReference type="OrthoDB" id="1523735at2"/>
<reference evidence="4 5" key="2">
    <citation type="journal article" date="2010" name="Stand. Genomic Sci.">
        <title>Complete genome sequence of Chitinophaga pinensis type strain (UQM 2034).</title>
        <authorList>
            <person name="Glavina Del Rio T."/>
            <person name="Abt B."/>
            <person name="Spring S."/>
            <person name="Lapidus A."/>
            <person name="Nolan M."/>
            <person name="Tice H."/>
            <person name="Copeland A."/>
            <person name="Cheng J.F."/>
            <person name="Chen F."/>
            <person name="Bruce D."/>
            <person name="Goodwin L."/>
            <person name="Pitluck S."/>
            <person name="Ivanova N."/>
            <person name="Mavromatis K."/>
            <person name="Mikhailova N."/>
            <person name="Pati A."/>
            <person name="Chen A."/>
            <person name="Palaniappan K."/>
            <person name="Land M."/>
            <person name="Hauser L."/>
            <person name="Chang Y.J."/>
            <person name="Jeffries C.D."/>
            <person name="Chain P."/>
            <person name="Saunders E."/>
            <person name="Detter J.C."/>
            <person name="Brettin T."/>
            <person name="Rohde M."/>
            <person name="Goker M."/>
            <person name="Bristow J."/>
            <person name="Eisen J.A."/>
            <person name="Markowitz V."/>
            <person name="Hugenholtz P."/>
            <person name="Kyrpides N.C."/>
            <person name="Klenk H.P."/>
            <person name="Lucas S."/>
        </authorList>
    </citation>
    <scope>NUCLEOTIDE SEQUENCE [LARGE SCALE GENOMIC DNA]</scope>
    <source>
        <strain evidence="5">ATCC 43595 / DSM 2588 / LMG 13176 / NBRC 15968 / NCIMB 11800 / UQM 2034</strain>
    </source>
</reference>
<dbReference type="InterPro" id="IPR032508">
    <property type="entry name" value="FecR_C"/>
</dbReference>
<keyword evidence="1" id="KW-0812">Transmembrane</keyword>
<dbReference type="Gene3D" id="3.55.50.30">
    <property type="match status" value="1"/>
</dbReference>
<dbReference type="Gene3D" id="2.60.120.1440">
    <property type="match status" value="1"/>
</dbReference>
<evidence type="ECO:0000259" key="2">
    <source>
        <dbReference type="Pfam" id="PF04773"/>
    </source>
</evidence>
<evidence type="ECO:0000313" key="5">
    <source>
        <dbReference type="Proteomes" id="UP000002215"/>
    </source>
</evidence>
<keyword evidence="1" id="KW-1133">Transmembrane helix</keyword>
<dbReference type="RefSeq" id="WP_012789260.1">
    <property type="nucleotide sequence ID" value="NC_013132.1"/>
</dbReference>
<name>A0A979G1G8_CHIPD</name>
<feature type="domain" description="Protein FecR C-terminal" evidence="3">
    <location>
        <begin position="267"/>
        <end position="335"/>
    </location>
</feature>